<reference evidence="5" key="1">
    <citation type="journal article" date="2019" name="Int. J. Syst. Evol. Microbiol.">
        <title>The Global Catalogue of Microorganisms (GCM) 10K type strain sequencing project: providing services to taxonomists for standard genome sequencing and annotation.</title>
        <authorList>
            <consortium name="The Broad Institute Genomics Platform"/>
            <consortium name="The Broad Institute Genome Sequencing Center for Infectious Disease"/>
            <person name="Wu L."/>
            <person name="Ma J."/>
        </authorList>
    </citation>
    <scope>NUCLEOTIDE SEQUENCE [LARGE SCALE GENOMIC DNA]</scope>
    <source>
        <strain evidence="5">KCTC 22228</strain>
    </source>
</reference>
<dbReference type="PANTHER" id="PTHR35561:SF1">
    <property type="entry name" value="RNA 2',3'-CYCLIC PHOSPHODIESTERASE"/>
    <property type="match status" value="1"/>
</dbReference>
<accession>A0ABQ2Z7I4</accession>
<dbReference type="EMBL" id="BMXS01000022">
    <property type="protein sequence ID" value="GGY04266.1"/>
    <property type="molecule type" value="Genomic_DNA"/>
</dbReference>
<comment type="function">
    <text evidence="2">Hydrolyzes RNA 2',3'-cyclic phosphodiester to an RNA 2'-phosphomonoester.</text>
</comment>
<dbReference type="SUPFAM" id="SSF55144">
    <property type="entry name" value="LigT-like"/>
    <property type="match status" value="1"/>
</dbReference>
<evidence type="ECO:0000259" key="3">
    <source>
        <dbReference type="Pfam" id="PF02834"/>
    </source>
</evidence>
<evidence type="ECO:0000313" key="5">
    <source>
        <dbReference type="Proteomes" id="UP000653056"/>
    </source>
</evidence>
<dbReference type="EC" id="3.1.4.58" evidence="2"/>
<dbReference type="NCBIfam" id="TIGR02258">
    <property type="entry name" value="2_5_ligase"/>
    <property type="match status" value="1"/>
</dbReference>
<dbReference type="RefSeq" id="WP_189471486.1">
    <property type="nucleotide sequence ID" value="NZ_BMXS01000022.1"/>
</dbReference>
<dbReference type="InterPro" id="IPR014051">
    <property type="entry name" value="Phosphoesterase_HXTX"/>
</dbReference>
<dbReference type="PANTHER" id="PTHR35561">
    <property type="entry name" value="RNA 2',3'-CYCLIC PHOSPHODIESTERASE"/>
    <property type="match status" value="1"/>
</dbReference>
<dbReference type="InterPro" id="IPR009097">
    <property type="entry name" value="Cyclic_Pdiesterase"/>
</dbReference>
<evidence type="ECO:0000256" key="2">
    <source>
        <dbReference type="HAMAP-Rule" id="MF_01940"/>
    </source>
</evidence>
<comment type="catalytic activity">
    <reaction evidence="2">
        <text>a 3'-end 2',3'-cyclophospho-ribonucleotide-RNA + H2O = a 3'-end 2'-phospho-ribonucleotide-RNA + H(+)</text>
        <dbReference type="Rhea" id="RHEA:11828"/>
        <dbReference type="Rhea" id="RHEA-COMP:10464"/>
        <dbReference type="Rhea" id="RHEA-COMP:17353"/>
        <dbReference type="ChEBI" id="CHEBI:15377"/>
        <dbReference type="ChEBI" id="CHEBI:15378"/>
        <dbReference type="ChEBI" id="CHEBI:83064"/>
        <dbReference type="ChEBI" id="CHEBI:173113"/>
        <dbReference type="EC" id="3.1.4.58"/>
    </reaction>
</comment>
<dbReference type="Gene3D" id="3.90.1140.10">
    <property type="entry name" value="Cyclic phosphodiesterase"/>
    <property type="match status" value="1"/>
</dbReference>
<sequence length="171" mass="19311">MRLFFALWPDDALRHELVALARQVQGSCGGRRPRDEAIHLTLAFLGEVSPAQASELADMTRGFHCPAGQWTLDRFGHFRRGGILWLGSEAPVPALDAVQARLWQALTDYGFTPPSRPFLPHVTLLRKARRPRWDKLPAVNLDWHYNKLVLIHSVADGRGRRYDSLAHTTTA</sequence>
<proteinExistence type="inferred from homology"/>
<dbReference type="Pfam" id="PF02834">
    <property type="entry name" value="LigT_PEase"/>
    <property type="match status" value="1"/>
</dbReference>
<keyword evidence="1 2" id="KW-0378">Hydrolase</keyword>
<evidence type="ECO:0000313" key="4">
    <source>
        <dbReference type="EMBL" id="GGY04266.1"/>
    </source>
</evidence>
<dbReference type="Proteomes" id="UP000653056">
    <property type="component" value="Unassembled WGS sequence"/>
</dbReference>
<evidence type="ECO:0000256" key="1">
    <source>
        <dbReference type="ARBA" id="ARBA00022801"/>
    </source>
</evidence>
<keyword evidence="5" id="KW-1185">Reference proteome</keyword>
<feature type="active site" description="Proton acceptor" evidence="2">
    <location>
        <position position="121"/>
    </location>
</feature>
<comment type="caution">
    <text evidence="4">The sequence shown here is derived from an EMBL/GenBank/DDBJ whole genome shotgun (WGS) entry which is preliminary data.</text>
</comment>
<feature type="short sequence motif" description="HXTX 1" evidence="2">
    <location>
        <begin position="39"/>
        <end position="42"/>
    </location>
</feature>
<comment type="similarity">
    <text evidence="2">Belongs to the 2H phosphoesterase superfamily. ThpR family.</text>
</comment>
<feature type="domain" description="Phosphoesterase HXTX" evidence="3">
    <location>
        <begin position="8"/>
        <end position="85"/>
    </location>
</feature>
<dbReference type="InterPro" id="IPR004175">
    <property type="entry name" value="RNA_CPDase"/>
</dbReference>
<dbReference type="HAMAP" id="MF_01940">
    <property type="entry name" value="RNA_CPDase"/>
    <property type="match status" value="1"/>
</dbReference>
<feature type="short sequence motif" description="HXTX 2" evidence="2">
    <location>
        <begin position="121"/>
        <end position="124"/>
    </location>
</feature>
<name>A0ABQ2Z7I4_9GAMM</name>
<organism evidence="4 5">
    <name type="scientific">Litchfieldella qijiaojingensis</name>
    <dbReference type="NCBI Taxonomy" id="980347"/>
    <lineage>
        <taxon>Bacteria</taxon>
        <taxon>Pseudomonadati</taxon>
        <taxon>Pseudomonadota</taxon>
        <taxon>Gammaproteobacteria</taxon>
        <taxon>Oceanospirillales</taxon>
        <taxon>Halomonadaceae</taxon>
        <taxon>Litchfieldella</taxon>
    </lineage>
</organism>
<protein>
    <recommendedName>
        <fullName evidence="2">RNA 2',3'-cyclic phosphodiesterase</fullName>
        <shortName evidence="2">RNA 2',3'-CPDase</shortName>
        <ecNumber evidence="2">3.1.4.58</ecNumber>
    </recommendedName>
</protein>
<feature type="active site" description="Proton donor" evidence="2">
    <location>
        <position position="39"/>
    </location>
</feature>
<gene>
    <name evidence="4" type="ORF">GCM10007160_34990</name>
</gene>